<gene>
    <name evidence="6" type="ORF">SAMN04489759_101242</name>
</gene>
<dbReference type="Proteomes" id="UP000199399">
    <property type="component" value="Unassembled WGS sequence"/>
</dbReference>
<evidence type="ECO:0000313" key="6">
    <source>
        <dbReference type="EMBL" id="SDF04954.1"/>
    </source>
</evidence>
<comment type="similarity">
    <text evidence="2">Belongs to the rickettsiale 17 kDa surface antigen family.</text>
</comment>
<protein>
    <recommendedName>
        <fullName evidence="3">17 kDa surface antigen</fullName>
    </recommendedName>
</protein>
<keyword evidence="4" id="KW-0449">Lipoprotein</keyword>
<accession>A0A1G7HXV7</accession>
<dbReference type="PROSITE" id="PS51257">
    <property type="entry name" value="PROKAR_LIPOPROTEIN"/>
    <property type="match status" value="1"/>
</dbReference>
<dbReference type="EMBL" id="FNBP01000001">
    <property type="protein sequence ID" value="SDF04954.1"/>
    <property type="molecule type" value="Genomic_DNA"/>
</dbReference>
<reference evidence="7" key="1">
    <citation type="submission" date="2016-10" db="EMBL/GenBank/DDBJ databases">
        <authorList>
            <person name="Varghese N."/>
            <person name="Submissions S."/>
        </authorList>
    </citation>
    <scope>NUCLEOTIDE SEQUENCE [LARGE SCALE GENOMIC DNA]</scope>
    <source>
        <strain evidence="7">DSM 16477</strain>
    </source>
</reference>
<evidence type="ECO:0000256" key="2">
    <source>
        <dbReference type="ARBA" id="ARBA00008681"/>
    </source>
</evidence>
<feature type="domain" description="Glycine zipper 2TM" evidence="5">
    <location>
        <begin position="25"/>
        <end position="65"/>
    </location>
</feature>
<organism evidence="6 7">
    <name type="scientific">Sulfitobacter delicatus</name>
    <dbReference type="NCBI Taxonomy" id="218672"/>
    <lineage>
        <taxon>Bacteria</taxon>
        <taxon>Pseudomonadati</taxon>
        <taxon>Pseudomonadota</taxon>
        <taxon>Alphaproteobacteria</taxon>
        <taxon>Rhodobacterales</taxon>
        <taxon>Roseobacteraceae</taxon>
        <taxon>Sulfitobacter</taxon>
    </lineage>
</organism>
<dbReference type="Pfam" id="PF05433">
    <property type="entry name" value="Rick_17kDa_Anti"/>
    <property type="match status" value="1"/>
</dbReference>
<dbReference type="AlphaFoldDB" id="A0A1G7HXV7"/>
<dbReference type="InterPro" id="IPR008816">
    <property type="entry name" value="Gly_zipper_2TM_dom"/>
</dbReference>
<evidence type="ECO:0000256" key="4">
    <source>
        <dbReference type="ARBA" id="ARBA00023288"/>
    </source>
</evidence>
<sequence length="87" mass="8381">MKKFLIAIPMIAGLAACDGTTANQGALTGAALGAAAGAAVSGDDDKVQGAIVGGLTGAAAGNYIGQTQAGKCVYQNSAGQRYYAACP</sequence>
<dbReference type="OrthoDB" id="7907614at2"/>
<evidence type="ECO:0000259" key="5">
    <source>
        <dbReference type="Pfam" id="PF05433"/>
    </source>
</evidence>
<dbReference type="RefSeq" id="WP_093738341.1">
    <property type="nucleotide sequence ID" value="NZ_FNBP01000001.1"/>
</dbReference>
<evidence type="ECO:0000256" key="3">
    <source>
        <dbReference type="ARBA" id="ARBA00015281"/>
    </source>
</evidence>
<comment type="subcellular location">
    <subcellularLocation>
        <location evidence="1">Cell outer membrane</location>
        <topology evidence="1">Lipid-anchor</topology>
    </subcellularLocation>
</comment>
<name>A0A1G7HXV7_9RHOB</name>
<evidence type="ECO:0000256" key="1">
    <source>
        <dbReference type="ARBA" id="ARBA00004459"/>
    </source>
</evidence>
<dbReference type="STRING" id="218672.SAMN04489759_101242"/>
<proteinExistence type="inferred from homology"/>
<dbReference type="GO" id="GO:0009279">
    <property type="term" value="C:cell outer membrane"/>
    <property type="evidence" value="ECO:0007669"/>
    <property type="project" value="UniProtKB-SubCell"/>
</dbReference>
<keyword evidence="7" id="KW-1185">Reference proteome</keyword>
<evidence type="ECO:0000313" key="7">
    <source>
        <dbReference type="Proteomes" id="UP000199399"/>
    </source>
</evidence>